<evidence type="ECO:0000313" key="2">
    <source>
        <dbReference type="Proteomes" id="UP001172386"/>
    </source>
</evidence>
<organism evidence="1 2">
    <name type="scientific">Neophaeococcomyces mojaviensis</name>
    <dbReference type="NCBI Taxonomy" id="3383035"/>
    <lineage>
        <taxon>Eukaryota</taxon>
        <taxon>Fungi</taxon>
        <taxon>Dikarya</taxon>
        <taxon>Ascomycota</taxon>
        <taxon>Pezizomycotina</taxon>
        <taxon>Eurotiomycetes</taxon>
        <taxon>Chaetothyriomycetidae</taxon>
        <taxon>Chaetothyriales</taxon>
        <taxon>Chaetothyriales incertae sedis</taxon>
        <taxon>Neophaeococcomyces</taxon>
    </lineage>
</organism>
<keyword evidence="2" id="KW-1185">Reference proteome</keyword>
<comment type="caution">
    <text evidence="1">The sequence shown here is derived from an EMBL/GenBank/DDBJ whole genome shotgun (WGS) entry which is preliminary data.</text>
</comment>
<evidence type="ECO:0000313" key="1">
    <source>
        <dbReference type="EMBL" id="KAJ9661189.1"/>
    </source>
</evidence>
<proteinExistence type="predicted"/>
<reference evidence="1" key="1">
    <citation type="submission" date="2022-10" db="EMBL/GenBank/DDBJ databases">
        <title>Culturing micro-colonial fungi from biological soil crusts in the Mojave desert and describing Neophaeococcomyces mojavensis, and introducing the new genera and species Taxawa tesnikishii.</title>
        <authorList>
            <person name="Kurbessoian T."/>
            <person name="Stajich J.E."/>
        </authorList>
    </citation>
    <scope>NUCLEOTIDE SEQUENCE</scope>
    <source>
        <strain evidence="1">JES_112</strain>
    </source>
</reference>
<dbReference type="EMBL" id="JAPDRQ010000025">
    <property type="protein sequence ID" value="KAJ9661189.1"/>
    <property type="molecule type" value="Genomic_DNA"/>
</dbReference>
<dbReference type="Proteomes" id="UP001172386">
    <property type="component" value="Unassembled WGS sequence"/>
</dbReference>
<protein>
    <submittedName>
        <fullName evidence="1">Uncharacterized protein</fullName>
    </submittedName>
</protein>
<sequence>MNQTTQTLPKVAPEPIPRISIIGAGIAGLALACRLASNIRVSIFEARDQTSIGHSYAITLDKRSWKPLARALRRQNHQSFRQATAVDRLIKGTGQVHRDSSPKSATFQAVDRDVRQWLVQGLIEKGVQIHWSHKLTGIKEASNGRGAELSFENNAKAEADFIIDAGGLQSPAFDHAKPSAIKPKLLPYATYYGTRQYAANTFMDRFGHWFGEGNVIEFAPAKAGEPFIYLQKVHLPGKQSSDHSVELRWLYSRPPRASGNDPLYRPNRAPEEAKDIPPELYTEILQSIKQYYSEGRRDILRQFFTLQDLQNDRILNWHLRLRLPTLDYFVSNATKPSYNITAIGDAAHSFPVVRSRGANIALDDARQYERLLRSYLLGEDDVFRTDPNFYKASEMYATWYGQARDAVQRLREAHSQDLLSEDELGGTVGFSFNMDTLKGVRLAGENGSTFPELSSESEEEVKGSL</sequence>
<accession>A0ACC3AF57</accession>
<name>A0ACC3AF57_9EURO</name>
<gene>
    <name evidence="1" type="ORF">H2198_002133</name>
</gene>